<gene>
    <name evidence="3" type="ORF">SODALDRAFT_362495</name>
    <name evidence="2" type="ORF">SODALDRAFT_363526</name>
</gene>
<dbReference type="AlphaFoldDB" id="A0A3N2PQ77"/>
<accession>A0A3N2PQ77</accession>
<evidence type="ECO:0000313" key="4">
    <source>
        <dbReference type="Proteomes" id="UP000272025"/>
    </source>
</evidence>
<dbReference type="RefSeq" id="XP_028464477.1">
    <property type="nucleotide sequence ID" value="XM_028614468.1"/>
</dbReference>
<sequence>MIVPELQRTLIVRVDGSEALLAQGNYTGGEGEGVLGKLGSSAKEIAPPSGRGEREALINISTPVNGSAILQSGVREAPWGSTQPLQPDQGIRDTGT</sequence>
<organism evidence="3 4">
    <name type="scientific">Sodiomyces alkalinus (strain CBS 110278 / VKM F-3762 / F11)</name>
    <name type="common">Alkaliphilic filamentous fungus</name>
    <dbReference type="NCBI Taxonomy" id="1314773"/>
    <lineage>
        <taxon>Eukaryota</taxon>
        <taxon>Fungi</taxon>
        <taxon>Dikarya</taxon>
        <taxon>Ascomycota</taxon>
        <taxon>Pezizomycotina</taxon>
        <taxon>Sordariomycetes</taxon>
        <taxon>Hypocreomycetidae</taxon>
        <taxon>Glomerellales</taxon>
        <taxon>Plectosphaerellaceae</taxon>
        <taxon>Sodiomyces</taxon>
    </lineage>
</organism>
<evidence type="ECO:0000256" key="1">
    <source>
        <dbReference type="SAM" id="MobiDB-lite"/>
    </source>
</evidence>
<dbReference type="GeneID" id="39582946"/>
<dbReference type="EMBL" id="ML119059">
    <property type="protein sequence ID" value="ROT36671.1"/>
    <property type="molecule type" value="Genomic_DNA"/>
</dbReference>
<name>A0A3N2PQ77_SODAK</name>
<keyword evidence="4" id="KW-1185">Reference proteome</keyword>
<dbReference type="Proteomes" id="UP000272025">
    <property type="component" value="Unassembled WGS sequence"/>
</dbReference>
<evidence type="ECO:0000313" key="3">
    <source>
        <dbReference type="EMBL" id="ROT36671.1"/>
    </source>
</evidence>
<dbReference type="EMBL" id="ML119062">
    <property type="protein sequence ID" value="ROT34839.1"/>
    <property type="molecule type" value="Genomic_DNA"/>
</dbReference>
<reference evidence="3 4" key="1">
    <citation type="journal article" date="2018" name="Mol. Ecol.">
        <title>The obligate alkalophilic soda-lake fungus Sodiomyces alkalinus has shifted to a protein diet.</title>
        <authorList>
            <person name="Grum-Grzhimaylo A.A."/>
            <person name="Falkoski D.L."/>
            <person name="van den Heuvel J."/>
            <person name="Valero-Jimenez C.A."/>
            <person name="Min B."/>
            <person name="Choi I.G."/>
            <person name="Lipzen A."/>
            <person name="Daum C.G."/>
            <person name="Aanen D.K."/>
            <person name="Tsang A."/>
            <person name="Henrissat B."/>
            <person name="Bilanenko E.N."/>
            <person name="de Vries R.P."/>
            <person name="van Kan J.A.L."/>
            <person name="Grigoriev I.V."/>
            <person name="Debets A.J.M."/>
        </authorList>
    </citation>
    <scope>NUCLEOTIDE SEQUENCE [LARGE SCALE GENOMIC DNA]</scope>
    <source>
        <strain evidence="3 4">F11</strain>
    </source>
</reference>
<protein>
    <submittedName>
        <fullName evidence="3">Uncharacterized protein</fullName>
    </submittedName>
</protein>
<proteinExistence type="predicted"/>
<evidence type="ECO:0000313" key="2">
    <source>
        <dbReference type="EMBL" id="ROT34839.1"/>
    </source>
</evidence>
<feature type="region of interest" description="Disordered" evidence="1">
    <location>
        <begin position="71"/>
        <end position="96"/>
    </location>
</feature>